<evidence type="ECO:0000313" key="4">
    <source>
        <dbReference type="EMBL" id="PHQ14457.1"/>
    </source>
</evidence>
<dbReference type="CDD" id="cd02511">
    <property type="entry name" value="Beta4Glucosyltransferase"/>
    <property type="match status" value="1"/>
</dbReference>
<dbReference type="Proteomes" id="UP000231409">
    <property type="component" value="Unassembled WGS sequence"/>
</dbReference>
<organism evidence="4 5">
    <name type="scientific">Marinobacter profundi</name>
    <dbReference type="NCBI Taxonomy" id="2666256"/>
    <lineage>
        <taxon>Bacteria</taxon>
        <taxon>Pseudomonadati</taxon>
        <taxon>Pseudomonadota</taxon>
        <taxon>Gammaproteobacteria</taxon>
        <taxon>Pseudomonadales</taxon>
        <taxon>Marinobacteraceae</taxon>
        <taxon>Marinobacter</taxon>
    </lineage>
</organism>
<evidence type="ECO:0000256" key="2">
    <source>
        <dbReference type="SAM" id="MobiDB-lite"/>
    </source>
</evidence>
<comment type="caution">
    <text evidence="4">The sequence shown here is derived from an EMBL/GenBank/DDBJ whole genome shotgun (WGS) entry which is preliminary data.</text>
</comment>
<proteinExistence type="inferred from homology"/>
<protein>
    <submittedName>
        <fullName evidence="4">Glycosyl transferase</fullName>
    </submittedName>
</protein>
<dbReference type="Pfam" id="PF00535">
    <property type="entry name" value="Glycos_transf_2"/>
    <property type="match status" value="1"/>
</dbReference>
<reference evidence="4 5" key="1">
    <citation type="submission" date="2017-09" db="EMBL/GenBank/DDBJ databases">
        <title>The draft genome sequences of Marinobacter sp. PWS21.</title>
        <authorList>
            <person name="Cao J."/>
        </authorList>
    </citation>
    <scope>NUCLEOTIDE SEQUENCE [LARGE SCALE GENOMIC DNA]</scope>
    <source>
        <strain evidence="4 5">PWS21</strain>
    </source>
</reference>
<sequence length="297" mass="34263">MALVNSTWEPGTAPVSVVMISLNEAHNMEAVLENLKGWAQEVFLVDSCSTDATVDIALRYGVHVVQRPFRGFGDQWNFALRELPICAPWTMKLDPDERLSDSLKQEIIEKVEKAADRSFTVPIRLYFMGKRLSSVLRLLRLWKTGTVQFSDVQANEHAISEDPPGILVGEVKHMDSPSLDHWVVKQNRYTTAEAISQSQNKPLAVPPKLFGNALERRMWLKRNFWKVPGRYLILFGYHFFVLGAWKAGKVGWIWSHLRTEVYRQWEYKRFEIEQTGRLPTSIPSNPGEPDSRVRYYE</sequence>
<keyword evidence="5" id="KW-1185">Reference proteome</keyword>
<dbReference type="InterPro" id="IPR029044">
    <property type="entry name" value="Nucleotide-diphossugar_trans"/>
</dbReference>
<dbReference type="EMBL" id="NTFH01000010">
    <property type="protein sequence ID" value="PHQ14457.1"/>
    <property type="molecule type" value="Genomic_DNA"/>
</dbReference>
<dbReference type="SUPFAM" id="SSF53448">
    <property type="entry name" value="Nucleotide-diphospho-sugar transferases"/>
    <property type="match status" value="1"/>
</dbReference>
<gene>
    <name evidence="4" type="ORF">CLH61_14190</name>
</gene>
<evidence type="ECO:0000259" key="3">
    <source>
        <dbReference type="Pfam" id="PF00535"/>
    </source>
</evidence>
<dbReference type="AlphaFoldDB" id="A0A2G1UIZ9"/>
<dbReference type="Gene3D" id="3.90.550.10">
    <property type="entry name" value="Spore Coat Polysaccharide Biosynthesis Protein SpsA, Chain A"/>
    <property type="match status" value="1"/>
</dbReference>
<dbReference type="PANTHER" id="PTHR43630">
    <property type="entry name" value="POLY-BETA-1,6-N-ACETYL-D-GLUCOSAMINE SYNTHASE"/>
    <property type="match status" value="1"/>
</dbReference>
<evidence type="ECO:0000313" key="5">
    <source>
        <dbReference type="Proteomes" id="UP000231409"/>
    </source>
</evidence>
<evidence type="ECO:0000256" key="1">
    <source>
        <dbReference type="ARBA" id="ARBA00038494"/>
    </source>
</evidence>
<dbReference type="RefSeq" id="WP_099615409.1">
    <property type="nucleotide sequence ID" value="NZ_KZ319373.1"/>
</dbReference>
<name>A0A2G1UIZ9_9GAMM</name>
<feature type="region of interest" description="Disordered" evidence="2">
    <location>
        <begin position="278"/>
        <end position="297"/>
    </location>
</feature>
<keyword evidence="4" id="KW-0808">Transferase</keyword>
<feature type="domain" description="Glycosyltransferase 2-like" evidence="3">
    <location>
        <begin position="16"/>
        <end position="134"/>
    </location>
</feature>
<accession>A0A2G1UIZ9</accession>
<dbReference type="PANTHER" id="PTHR43630:SF2">
    <property type="entry name" value="GLYCOSYLTRANSFERASE"/>
    <property type="match status" value="1"/>
</dbReference>
<comment type="similarity">
    <text evidence="1">Belongs to the glycosyltransferase 2 family. WaaE/KdtX subfamily.</text>
</comment>
<dbReference type="GO" id="GO:0016740">
    <property type="term" value="F:transferase activity"/>
    <property type="evidence" value="ECO:0007669"/>
    <property type="project" value="UniProtKB-KW"/>
</dbReference>
<dbReference type="InterPro" id="IPR001173">
    <property type="entry name" value="Glyco_trans_2-like"/>
</dbReference>